<dbReference type="SUPFAM" id="SSF52266">
    <property type="entry name" value="SGNH hydrolase"/>
    <property type="match status" value="1"/>
</dbReference>
<accession>A0A517YRI3</accession>
<dbReference type="PANTHER" id="PTHR22901">
    <property type="entry name" value="SIALATE O-ACETYLESTERASE"/>
    <property type="match status" value="1"/>
</dbReference>
<reference evidence="4 5" key="1">
    <citation type="submission" date="2019-02" db="EMBL/GenBank/DDBJ databases">
        <title>Deep-cultivation of Planctomycetes and their phenomic and genomic characterization uncovers novel biology.</title>
        <authorList>
            <person name="Wiegand S."/>
            <person name="Jogler M."/>
            <person name="Boedeker C."/>
            <person name="Pinto D."/>
            <person name="Vollmers J."/>
            <person name="Rivas-Marin E."/>
            <person name="Kohn T."/>
            <person name="Peeters S.H."/>
            <person name="Heuer A."/>
            <person name="Rast P."/>
            <person name="Oberbeckmann S."/>
            <person name="Bunk B."/>
            <person name="Jeske O."/>
            <person name="Meyerdierks A."/>
            <person name="Storesund J.E."/>
            <person name="Kallscheuer N."/>
            <person name="Luecker S."/>
            <person name="Lage O.M."/>
            <person name="Pohl T."/>
            <person name="Merkel B.J."/>
            <person name="Hornburger P."/>
            <person name="Mueller R.-W."/>
            <person name="Bruemmer F."/>
            <person name="Labrenz M."/>
            <person name="Spormann A.M."/>
            <person name="Op den Camp H."/>
            <person name="Overmann J."/>
            <person name="Amann R."/>
            <person name="Jetten M.S.M."/>
            <person name="Mascher T."/>
            <person name="Medema M.H."/>
            <person name="Devos D.P."/>
            <person name="Kaster A.-K."/>
            <person name="Ovreas L."/>
            <person name="Rohde M."/>
            <person name="Galperin M.Y."/>
            <person name="Jogler C."/>
        </authorList>
    </citation>
    <scope>NUCLEOTIDE SEQUENCE [LARGE SCALE GENOMIC DNA]</scope>
    <source>
        <strain evidence="4 5">KS4</strain>
    </source>
</reference>
<protein>
    <recommendedName>
        <fullName evidence="3">Sialate O-acetylesterase domain-containing protein</fullName>
    </recommendedName>
</protein>
<feature type="domain" description="Sialate O-acetylesterase" evidence="3">
    <location>
        <begin position="284"/>
        <end position="410"/>
    </location>
</feature>
<dbReference type="KEGG" id="pcor:KS4_08820"/>
<organism evidence="4 5">
    <name type="scientific">Poriferisphaera corsica</name>
    <dbReference type="NCBI Taxonomy" id="2528020"/>
    <lineage>
        <taxon>Bacteria</taxon>
        <taxon>Pseudomonadati</taxon>
        <taxon>Planctomycetota</taxon>
        <taxon>Phycisphaerae</taxon>
        <taxon>Phycisphaerales</taxon>
        <taxon>Phycisphaeraceae</taxon>
        <taxon>Poriferisphaera</taxon>
    </lineage>
</organism>
<dbReference type="RefSeq" id="WP_200761559.1">
    <property type="nucleotide sequence ID" value="NZ_CP036425.1"/>
</dbReference>
<feature type="signal peptide" evidence="2">
    <location>
        <begin position="1"/>
        <end position="25"/>
    </location>
</feature>
<dbReference type="GO" id="GO:0001681">
    <property type="term" value="F:sialate O-acetylesterase activity"/>
    <property type="evidence" value="ECO:0007669"/>
    <property type="project" value="InterPro"/>
</dbReference>
<sequence precursor="true">MKIHWMYRYILLFSVILLTIPNATALDLPAAFTDHAVLQHGVSVPVWGWTDNNAQVEVTFQGHTITTTANADGEWQLKLPPLKPSKTPANMSIRSGSESTTVKDILVGEVWLCSGQSNMEWILERSLSFDNVKQNPNTLIRMITVPRKTSSVRLKSAKTKWQTASSNTVGRWSAVGYHFAEKLQQELDMPVGMLSISWGGTLIEPWIPIEGYQRTPEVEDIYNKIKLSSPSTSEYETAAKKYVNKVEDWIQKSNDQIDKQKPISSAPAFPKSLKPLDSNRSPTALYNGMINPFVPYAIKGVIWYQGESNHTQDANKIGPARWGYLHKTKALLAGWRYLWDNPTLPYYFVQIAPYNYKNNAPDVLPQFWESQAEIEKQLPNTGMVVVNDIGNISDIHPRNKLDVGHRLANLALHETYGKTEIVARGPQLRDMIVSGNQLRLNFNNAADGLDTRDGKSPSHFEIAGTKTSWRKAKAKIESKDTIILSAKDINQPVAVRYAWDMLAEPNLINSVGLPTGAFRHGELPDYSKVEKNIPDRDQYTVVYEADLNKAKKKIVYDINNTNDIQGFDRIAYMLELNGDQGYQWVFVSMDAFTDDIQKIAVPTADSKAVFQQQLDNLNVYSNNNSLKNGNHKNGNIEFWATNYKPNKQSGVASASDEAFDHSDTNSKDGDYGSMQIHIANPAETVFALNHWVEGSKTLDIGIGSQSSGNADWTFAKNGGRYKLKKLTVLVRKADPDVMAAIEAKRLKKQAIAAEQKRKESKKLKSKLIRSIPEIRNYTAVYTTNLNNAGPAISYDLNISDQIESFDRIAYYLELDDGSKSRWIYVSLDAFTDDVQKIGIPTLQSPFVFQTTAKNLSVLTNHPNVTAGKYPTGHIEFWPYNYGPNNQLNIPNASQQIYDHGDANKNTGDYGSMQIHLLNPASTLFAINNWYDGARKMDIGIGNSTGKSRDWTFAKNGSQYRMKTLTILVRESN</sequence>
<keyword evidence="2" id="KW-0732">Signal</keyword>
<evidence type="ECO:0000256" key="1">
    <source>
        <dbReference type="ARBA" id="ARBA00022801"/>
    </source>
</evidence>
<evidence type="ECO:0000256" key="2">
    <source>
        <dbReference type="SAM" id="SignalP"/>
    </source>
</evidence>
<feature type="chain" id="PRO_5021764869" description="Sialate O-acetylesterase domain-containing protein" evidence="2">
    <location>
        <begin position="26"/>
        <end position="972"/>
    </location>
</feature>
<dbReference type="Gene3D" id="3.40.50.1110">
    <property type="entry name" value="SGNH hydrolase"/>
    <property type="match status" value="1"/>
</dbReference>
<evidence type="ECO:0000313" key="5">
    <source>
        <dbReference type="Proteomes" id="UP000317369"/>
    </source>
</evidence>
<dbReference type="InterPro" id="IPR036514">
    <property type="entry name" value="SGNH_hydro_sf"/>
</dbReference>
<dbReference type="PANTHER" id="PTHR22901:SF0">
    <property type="entry name" value="SIALATE O-ACETYLESTERASE"/>
    <property type="match status" value="1"/>
</dbReference>
<keyword evidence="1" id="KW-0378">Hydrolase</keyword>
<dbReference type="EMBL" id="CP036425">
    <property type="protein sequence ID" value="QDU32846.1"/>
    <property type="molecule type" value="Genomic_DNA"/>
</dbReference>
<dbReference type="Pfam" id="PF03629">
    <property type="entry name" value="SASA"/>
    <property type="match status" value="1"/>
</dbReference>
<dbReference type="InterPro" id="IPR005181">
    <property type="entry name" value="SASA"/>
</dbReference>
<name>A0A517YRI3_9BACT</name>
<dbReference type="Gene3D" id="2.60.40.10">
    <property type="entry name" value="Immunoglobulins"/>
    <property type="match status" value="1"/>
</dbReference>
<dbReference type="InterPro" id="IPR013783">
    <property type="entry name" value="Ig-like_fold"/>
</dbReference>
<evidence type="ECO:0000313" key="4">
    <source>
        <dbReference type="EMBL" id="QDU32846.1"/>
    </source>
</evidence>
<dbReference type="Proteomes" id="UP000317369">
    <property type="component" value="Chromosome"/>
</dbReference>
<proteinExistence type="predicted"/>
<gene>
    <name evidence="4" type="ORF">KS4_08820</name>
</gene>
<dbReference type="AlphaFoldDB" id="A0A517YRI3"/>
<keyword evidence="5" id="KW-1185">Reference proteome</keyword>
<dbReference type="GO" id="GO:0005975">
    <property type="term" value="P:carbohydrate metabolic process"/>
    <property type="evidence" value="ECO:0007669"/>
    <property type="project" value="TreeGrafter"/>
</dbReference>
<evidence type="ECO:0000259" key="3">
    <source>
        <dbReference type="Pfam" id="PF03629"/>
    </source>
</evidence>
<dbReference type="InterPro" id="IPR039329">
    <property type="entry name" value="SIAE"/>
</dbReference>